<dbReference type="OrthoDB" id="37659at2759"/>
<dbReference type="AlphaFoldDB" id="A0A8H5C2V2"/>
<organism evidence="1 2">
    <name type="scientific">Tetrapyrgos nigripes</name>
    <dbReference type="NCBI Taxonomy" id="182062"/>
    <lineage>
        <taxon>Eukaryota</taxon>
        <taxon>Fungi</taxon>
        <taxon>Dikarya</taxon>
        <taxon>Basidiomycota</taxon>
        <taxon>Agaricomycotina</taxon>
        <taxon>Agaricomycetes</taxon>
        <taxon>Agaricomycetidae</taxon>
        <taxon>Agaricales</taxon>
        <taxon>Marasmiineae</taxon>
        <taxon>Marasmiaceae</taxon>
        <taxon>Tetrapyrgos</taxon>
    </lineage>
</organism>
<dbReference type="Proteomes" id="UP000559256">
    <property type="component" value="Unassembled WGS sequence"/>
</dbReference>
<evidence type="ECO:0000313" key="2">
    <source>
        <dbReference type="Proteomes" id="UP000559256"/>
    </source>
</evidence>
<gene>
    <name evidence="1" type="ORF">D9758_017519</name>
</gene>
<proteinExistence type="predicted"/>
<accession>A0A8H5C2V2</accession>
<keyword evidence="2" id="KW-1185">Reference proteome</keyword>
<protein>
    <submittedName>
        <fullName evidence="1">Uncharacterized protein</fullName>
    </submittedName>
</protein>
<sequence length="249" mass="27848">MPNLPPLPALPDGEQFAVKPYYHLLPLDHFTAGSVPLPGIENGFTPKDFPIGNTVAKCWSVLSFEQLGVDERRIADVGSQHYPEPDSSLDVSLYVYTDKKTFTTPRDRHWGIRWILEHTQGRKNPHIFTPAVRCLEVTSNIDSYNNGPHLVNWGPITSPSKFATKSNCAVLKLGKFTKAQRLMMEAIAWQIGVQRPPDGEYNCQNWCTALFALAIGYGLLTEEKVNSVMKTALLEEIPGTIMISAIYNF</sequence>
<reference evidence="1 2" key="1">
    <citation type="journal article" date="2020" name="ISME J.">
        <title>Uncovering the hidden diversity of litter-decomposition mechanisms in mushroom-forming fungi.</title>
        <authorList>
            <person name="Floudas D."/>
            <person name="Bentzer J."/>
            <person name="Ahren D."/>
            <person name="Johansson T."/>
            <person name="Persson P."/>
            <person name="Tunlid A."/>
        </authorList>
    </citation>
    <scope>NUCLEOTIDE SEQUENCE [LARGE SCALE GENOMIC DNA]</scope>
    <source>
        <strain evidence="1 2">CBS 291.85</strain>
    </source>
</reference>
<name>A0A8H5C2V2_9AGAR</name>
<evidence type="ECO:0000313" key="1">
    <source>
        <dbReference type="EMBL" id="KAF5334054.1"/>
    </source>
</evidence>
<comment type="caution">
    <text evidence="1">The sequence shown here is derived from an EMBL/GenBank/DDBJ whole genome shotgun (WGS) entry which is preliminary data.</text>
</comment>
<dbReference type="EMBL" id="JAACJM010000272">
    <property type="protein sequence ID" value="KAF5334054.1"/>
    <property type="molecule type" value="Genomic_DNA"/>
</dbReference>